<dbReference type="EMBL" id="BJNY01000004">
    <property type="protein sequence ID" value="GED05383.1"/>
    <property type="molecule type" value="Genomic_DNA"/>
</dbReference>
<dbReference type="Pfam" id="PF05787">
    <property type="entry name" value="PhoX"/>
    <property type="match status" value="1"/>
</dbReference>
<dbReference type="AlphaFoldDB" id="A0A4Y4DLA7"/>
<evidence type="ECO:0000313" key="2">
    <source>
        <dbReference type="Proteomes" id="UP000316612"/>
    </source>
</evidence>
<accession>A0A4Y4DLA7</accession>
<keyword evidence="2" id="KW-1185">Reference proteome</keyword>
<dbReference type="OrthoDB" id="9801383at2"/>
<dbReference type="Proteomes" id="UP000316612">
    <property type="component" value="Unassembled WGS sequence"/>
</dbReference>
<sequence>MNPTRTLLPMLGHTRGGRSAATCHFKCADACTKPDCNTSSNSYFKDVAEQALSRRQMLGLGAIGASALVVGPQLFGAQQANAAAPLTLAGKQPAGGGKLGFTAIDPVSRSVDDLSVPEGYEWHSIIRWGDPLFKKTPVLDPTKQSAKHQGEQFGYNCDYLDIIVDKYSGRTGVLVANHEYTNEDMMFDAAWFEANKDEARRIAMNAHGFSVVEITRKKNEKKWTYVQGGERNRRITLSTEFRVDGPAAGSELLKTAADPTGAKVLGTLNNCSGGTTPWGTVLSGEENFDQYFRGRGTAEEARYGIGTAATGRGWEDTDPRFGLNHEGFENEANRFGWIVEIDPQNPNSTPVKHTSLGRFKHEGANVRIAKNGKAVAYSGDDSRFEYVYKFVSADTYRKNDRRHNMTLLSKGDLYVARFTGNSPASQIDGSGALPSDGAFDGTGTWLPLVVGGKSKVEGMSVDEVLVYTRIAADKVGATKMDRPEDVEPSPVSGKLYIALTNNSDRGKAGKEGAMEQNPRVSNRDGHIIELTEAGNDATATKFTWNILLVAGDPKINSSTYFSGYPADKVSPISCPDNLAFDSAGNLWISTDGAPSTIGYADALHKVTLTGKDRGRVEQFLAVPTGAETCGPVVHDKDGSVFVSVQHPGEGGSFAQPASLFPDFAKDAGSAARGQFYGPRPTVVQVFAPASNNGKGKGRGKGHQG</sequence>
<dbReference type="PANTHER" id="PTHR35399:SF2">
    <property type="entry name" value="DUF839 DOMAIN-CONTAINING PROTEIN"/>
    <property type="match status" value="1"/>
</dbReference>
<dbReference type="InterPro" id="IPR006311">
    <property type="entry name" value="TAT_signal"/>
</dbReference>
<dbReference type="RefSeq" id="WP_141362385.1">
    <property type="nucleotide sequence ID" value="NZ_BAAAJL010000001.1"/>
</dbReference>
<name>A0A4Y4DLA7_GLUUR</name>
<protein>
    <submittedName>
        <fullName evidence="1">Phosphatase</fullName>
    </submittedName>
</protein>
<organism evidence="1 2">
    <name type="scientific">Glutamicibacter uratoxydans</name>
    <name type="common">Arthrobacter uratoxydans</name>
    <dbReference type="NCBI Taxonomy" id="43667"/>
    <lineage>
        <taxon>Bacteria</taxon>
        <taxon>Bacillati</taxon>
        <taxon>Actinomycetota</taxon>
        <taxon>Actinomycetes</taxon>
        <taxon>Micrococcales</taxon>
        <taxon>Micrococcaceae</taxon>
        <taxon>Glutamicibacter</taxon>
    </lineage>
</organism>
<dbReference type="PROSITE" id="PS51318">
    <property type="entry name" value="TAT"/>
    <property type="match status" value="1"/>
</dbReference>
<dbReference type="InterPro" id="IPR008557">
    <property type="entry name" value="PhoX"/>
</dbReference>
<proteinExistence type="predicted"/>
<dbReference type="SUPFAM" id="SSF101898">
    <property type="entry name" value="NHL repeat"/>
    <property type="match status" value="1"/>
</dbReference>
<comment type="caution">
    <text evidence="1">The sequence shown here is derived from an EMBL/GenBank/DDBJ whole genome shotgun (WGS) entry which is preliminary data.</text>
</comment>
<dbReference type="PANTHER" id="PTHR35399">
    <property type="entry name" value="SLR8030 PROTEIN"/>
    <property type="match status" value="1"/>
</dbReference>
<reference evidence="1 2" key="1">
    <citation type="submission" date="2019-06" db="EMBL/GenBank/DDBJ databases">
        <title>Whole genome shotgun sequence of Glutamicibacter uratoxydans NBRC 15515.</title>
        <authorList>
            <person name="Hosoyama A."/>
            <person name="Uohara A."/>
            <person name="Ohji S."/>
            <person name="Ichikawa N."/>
        </authorList>
    </citation>
    <scope>NUCLEOTIDE SEQUENCE [LARGE SCALE GENOMIC DNA]</scope>
    <source>
        <strain evidence="1 2">NBRC 15515</strain>
    </source>
</reference>
<gene>
    <name evidence="1" type="ORF">AUR04nite_09150</name>
</gene>
<evidence type="ECO:0000313" key="1">
    <source>
        <dbReference type="EMBL" id="GED05383.1"/>
    </source>
</evidence>